<sequence length="196" mass="22372">MKKTNSGKAINFAEKKKAYNNKKSQADTQKNVYNDNRVIQYDINKMREQINQQTRNKNRSKLNKLNSPIWVKAIYAIAIIMFVILIAGKITNNFGMSSSNSLPDKFVAQSSTISSEDSTKYEKLLSNYLNTYVNSNGDLKVVTTSMHKNNKVVYANGYFLYPNEKSKIKFDAVLKDEDLNSLIVNGYELTKIKDNN</sequence>
<evidence type="ECO:0000313" key="2">
    <source>
        <dbReference type="EMBL" id="PSJ31998.1"/>
    </source>
</evidence>
<dbReference type="AlphaFoldDB" id="A0A2P7Q207"/>
<comment type="caution">
    <text evidence="2">The sequence shown here is derived from an EMBL/GenBank/DDBJ whole genome shotgun (WGS) entry which is preliminary data.</text>
</comment>
<protein>
    <submittedName>
        <fullName evidence="2">Uncharacterized protein</fullName>
    </submittedName>
</protein>
<dbReference type="EMBL" id="JYGE01000003">
    <property type="protein sequence ID" value="PSJ31998.1"/>
    <property type="molecule type" value="Genomic_DNA"/>
</dbReference>
<evidence type="ECO:0000313" key="3">
    <source>
        <dbReference type="Proteomes" id="UP000241434"/>
    </source>
</evidence>
<reference evidence="2" key="1">
    <citation type="thesis" date="2015" institute="Rutgers" country="The State University of New Jersey, 14 College Farm Rd., New Brunswick, NJ, USA">
        <title>Ammonia toxicity in bacteria and its implications for treatment of and resource recovery from highly nitrogenous organic wastes.</title>
        <authorList>
            <person name="Luther A.K."/>
        </authorList>
    </citation>
    <scope>NUCLEOTIDE SEQUENCE</scope>
    <source>
        <strain evidence="2">RT-10B</strain>
    </source>
</reference>
<proteinExistence type="predicted"/>
<name>A0A2P7Q207_9FIRM</name>
<keyword evidence="1" id="KW-1133">Transmembrane helix</keyword>
<keyword evidence="1" id="KW-0812">Transmembrane</keyword>
<evidence type="ECO:0000256" key="1">
    <source>
        <dbReference type="SAM" id="Phobius"/>
    </source>
</evidence>
<keyword evidence="1" id="KW-0472">Membrane</keyword>
<feature type="transmembrane region" description="Helical" evidence="1">
    <location>
        <begin position="69"/>
        <end position="88"/>
    </location>
</feature>
<gene>
    <name evidence="2" type="ORF">UF10_04685</name>
</gene>
<organism evidence="2 3">
    <name type="scientific">Peptostreptococcus russellii</name>
    <dbReference type="NCBI Taxonomy" id="215200"/>
    <lineage>
        <taxon>Bacteria</taxon>
        <taxon>Bacillati</taxon>
        <taxon>Bacillota</taxon>
        <taxon>Clostridia</taxon>
        <taxon>Peptostreptococcales</taxon>
        <taxon>Peptostreptococcaceae</taxon>
        <taxon>Peptostreptococcus</taxon>
    </lineage>
</organism>
<dbReference type="Proteomes" id="UP000241434">
    <property type="component" value="Unassembled WGS sequence"/>
</dbReference>
<keyword evidence="3" id="KW-1185">Reference proteome</keyword>
<accession>A0A2P7Q207</accession>